<dbReference type="Gene3D" id="1.10.10.10">
    <property type="entry name" value="Winged helix-like DNA-binding domain superfamily/Winged helix DNA-binding domain"/>
    <property type="match status" value="1"/>
</dbReference>
<dbReference type="Pfam" id="PF03466">
    <property type="entry name" value="LysR_substrate"/>
    <property type="match status" value="1"/>
</dbReference>
<dbReference type="InterPro" id="IPR000847">
    <property type="entry name" value="LysR_HTH_N"/>
</dbReference>
<dbReference type="InterPro" id="IPR036388">
    <property type="entry name" value="WH-like_DNA-bd_sf"/>
</dbReference>
<sequence length="302" mass="32636">MLAMHTRELMPSLAAFEVVATTGHVTRGAALLDLPQSSISRRLHALEKTLGVTLFVPAGRRLVLTAAGRELLASIRGPLRAIDHALSAAVDDADPDAGLVRFGFPLSLGPNLIPKMLAEFHDIAPRIRLVLRQAHGAELVRCLREGELDLAIVIPTPTGLPTAPLGTQRLSVHVPRDHRLARRKRIRLTDLADEDFIANPSTYHLRQETLRWCAAAGFEPRVTVEVADFETMRSMVARGLGIAIMPQSIDADAADDVVALELTGGDFTRSVGLAMSSSTVSAAALRLQAHVRNRFPEIASAE</sequence>
<dbReference type="eggNOG" id="COG0583">
    <property type="taxonomic scope" value="Bacteria"/>
</dbReference>
<proteinExistence type="inferred from homology"/>
<dbReference type="PANTHER" id="PTHR30346">
    <property type="entry name" value="TRANSCRIPTIONAL DUAL REGULATOR HCAR-RELATED"/>
    <property type="match status" value="1"/>
</dbReference>
<dbReference type="PANTHER" id="PTHR30346:SF28">
    <property type="entry name" value="HTH-TYPE TRANSCRIPTIONAL REGULATOR CYNR"/>
    <property type="match status" value="1"/>
</dbReference>
<keyword evidence="4" id="KW-0010">Activator</keyword>
<dbReference type="InterPro" id="IPR036390">
    <property type="entry name" value="WH_DNA-bd_sf"/>
</dbReference>
<dbReference type="SUPFAM" id="SSF46785">
    <property type="entry name" value="Winged helix' DNA-binding domain"/>
    <property type="match status" value="1"/>
</dbReference>
<evidence type="ECO:0000259" key="6">
    <source>
        <dbReference type="PROSITE" id="PS50931"/>
    </source>
</evidence>
<gene>
    <name evidence="7" type="ORF">GOEFS_106_01270</name>
</gene>
<dbReference type="PROSITE" id="PS50931">
    <property type="entry name" value="HTH_LYSR"/>
    <property type="match status" value="1"/>
</dbReference>
<name>H0R578_9ACTN</name>
<evidence type="ECO:0000256" key="4">
    <source>
        <dbReference type="ARBA" id="ARBA00023159"/>
    </source>
</evidence>
<keyword evidence="2" id="KW-0805">Transcription regulation</keyword>
<dbReference type="SUPFAM" id="SSF53850">
    <property type="entry name" value="Periplasmic binding protein-like II"/>
    <property type="match status" value="1"/>
</dbReference>
<keyword evidence="8" id="KW-1185">Reference proteome</keyword>
<dbReference type="STRING" id="1077974.GOEFS_106_01270"/>
<dbReference type="AlphaFoldDB" id="H0R578"/>
<evidence type="ECO:0000313" key="7">
    <source>
        <dbReference type="EMBL" id="GAB20229.1"/>
    </source>
</evidence>
<dbReference type="GO" id="GO:0003700">
    <property type="term" value="F:DNA-binding transcription factor activity"/>
    <property type="evidence" value="ECO:0007669"/>
    <property type="project" value="InterPro"/>
</dbReference>
<dbReference type="GO" id="GO:0003677">
    <property type="term" value="F:DNA binding"/>
    <property type="evidence" value="ECO:0007669"/>
    <property type="project" value="UniProtKB-KW"/>
</dbReference>
<comment type="caution">
    <text evidence="7">The sequence shown here is derived from an EMBL/GenBank/DDBJ whole genome shotgun (WGS) entry which is preliminary data.</text>
</comment>
<evidence type="ECO:0000256" key="5">
    <source>
        <dbReference type="ARBA" id="ARBA00023163"/>
    </source>
</evidence>
<dbReference type="EMBL" id="BAEH01000106">
    <property type="protein sequence ID" value="GAB20229.1"/>
    <property type="molecule type" value="Genomic_DNA"/>
</dbReference>
<organism evidence="7 8">
    <name type="scientific">Gordonia effusa NBRC 100432</name>
    <dbReference type="NCBI Taxonomy" id="1077974"/>
    <lineage>
        <taxon>Bacteria</taxon>
        <taxon>Bacillati</taxon>
        <taxon>Actinomycetota</taxon>
        <taxon>Actinomycetes</taxon>
        <taxon>Mycobacteriales</taxon>
        <taxon>Gordoniaceae</taxon>
        <taxon>Gordonia</taxon>
    </lineage>
</organism>
<protein>
    <submittedName>
        <fullName evidence="7">Putative LysR family transcriptional regulator</fullName>
    </submittedName>
</protein>
<dbReference type="Proteomes" id="UP000035034">
    <property type="component" value="Unassembled WGS sequence"/>
</dbReference>
<dbReference type="InterPro" id="IPR005119">
    <property type="entry name" value="LysR_subst-bd"/>
</dbReference>
<feature type="domain" description="HTH lysR-type" evidence="6">
    <location>
        <begin position="10"/>
        <end position="65"/>
    </location>
</feature>
<evidence type="ECO:0000256" key="1">
    <source>
        <dbReference type="ARBA" id="ARBA00009437"/>
    </source>
</evidence>
<comment type="similarity">
    <text evidence="1">Belongs to the LysR transcriptional regulatory family.</text>
</comment>
<dbReference type="Pfam" id="PF00126">
    <property type="entry name" value="HTH_1"/>
    <property type="match status" value="1"/>
</dbReference>
<evidence type="ECO:0000256" key="2">
    <source>
        <dbReference type="ARBA" id="ARBA00023015"/>
    </source>
</evidence>
<evidence type="ECO:0000256" key="3">
    <source>
        <dbReference type="ARBA" id="ARBA00023125"/>
    </source>
</evidence>
<reference evidence="7 8" key="1">
    <citation type="submission" date="2011-12" db="EMBL/GenBank/DDBJ databases">
        <title>Whole genome shotgun sequence of Gordonia effusa NBRC 100432.</title>
        <authorList>
            <person name="Yoshida I."/>
            <person name="Takarada H."/>
            <person name="Hosoyama A."/>
            <person name="Tsuchikane K."/>
            <person name="Katsumata H."/>
            <person name="Yamazaki S."/>
            <person name="Fujita N."/>
        </authorList>
    </citation>
    <scope>NUCLEOTIDE SEQUENCE [LARGE SCALE GENOMIC DNA]</scope>
    <source>
        <strain evidence="7 8">NBRC 100432</strain>
    </source>
</reference>
<keyword evidence="5" id="KW-0804">Transcription</keyword>
<keyword evidence="3" id="KW-0238">DNA-binding</keyword>
<dbReference type="GO" id="GO:0032993">
    <property type="term" value="C:protein-DNA complex"/>
    <property type="evidence" value="ECO:0007669"/>
    <property type="project" value="TreeGrafter"/>
</dbReference>
<evidence type="ECO:0000313" key="8">
    <source>
        <dbReference type="Proteomes" id="UP000035034"/>
    </source>
</evidence>
<accession>H0R578</accession>
<dbReference type="Gene3D" id="3.40.190.10">
    <property type="entry name" value="Periplasmic binding protein-like II"/>
    <property type="match status" value="2"/>
</dbReference>